<keyword evidence="2" id="KW-1185">Reference proteome</keyword>
<evidence type="ECO:0000313" key="2">
    <source>
        <dbReference type="Proteomes" id="UP000198397"/>
    </source>
</evidence>
<reference evidence="1 2" key="1">
    <citation type="submission" date="2017-06" db="EMBL/GenBank/DDBJ databases">
        <authorList>
            <person name="Kim H.J."/>
            <person name="Triplett B.A."/>
        </authorList>
    </citation>
    <scope>NUCLEOTIDE SEQUENCE [LARGE SCALE GENOMIC DNA]</scope>
    <source>
        <strain evidence="1 2">DSM 8800</strain>
    </source>
</reference>
<dbReference type="AlphaFoldDB" id="A0A238XKP4"/>
<dbReference type="RefSeq" id="WP_089385616.1">
    <property type="nucleotide sequence ID" value="NZ_FZNQ01000019.1"/>
</dbReference>
<name>A0A238XKP4_HALVU</name>
<organism evidence="1 2">
    <name type="scientific">Halorubrum vacuolatum</name>
    <name type="common">Natronobacterium vacuolatum</name>
    <dbReference type="NCBI Taxonomy" id="63740"/>
    <lineage>
        <taxon>Archaea</taxon>
        <taxon>Methanobacteriati</taxon>
        <taxon>Methanobacteriota</taxon>
        <taxon>Stenosarchaea group</taxon>
        <taxon>Halobacteria</taxon>
        <taxon>Halobacteriales</taxon>
        <taxon>Haloferacaceae</taxon>
        <taxon>Halorubrum</taxon>
    </lineage>
</organism>
<sequence>MDETTATRKTMDPRDRAIHALAAERHDVAAEAYTTAARAILAGHGPAGLGAYEAVERSRAGWALAAFATAAVCHRIAGAETRADAPVAEGIVVAGELRDHVLETPVERAVCNEFVGDLRAVIDDGERAEAAYDRAVRAYDSLDLDAPAAETGRPFLQAGTELCTHLSRPDDLSWDDLHGGGGPDALTRRVAVKRSRMQALARARVSNGKLHAPRGSTEYRTGRFICPACGSDDVNYVANTTLCLRCSTPTEPN</sequence>
<proteinExistence type="predicted"/>
<dbReference type="Proteomes" id="UP000198397">
    <property type="component" value="Unassembled WGS sequence"/>
</dbReference>
<protein>
    <submittedName>
        <fullName evidence="1">Uncharacterized protein</fullName>
    </submittedName>
</protein>
<gene>
    <name evidence="1" type="ORF">SAMN06264855_11912</name>
</gene>
<dbReference type="EMBL" id="FZNQ01000019">
    <property type="protein sequence ID" value="SNR59138.1"/>
    <property type="molecule type" value="Genomic_DNA"/>
</dbReference>
<dbReference type="OrthoDB" id="236676at2157"/>
<evidence type="ECO:0000313" key="1">
    <source>
        <dbReference type="EMBL" id="SNR59138.1"/>
    </source>
</evidence>
<accession>A0A238XKP4</accession>